<feature type="region of interest" description="Disordered" evidence="7">
    <location>
        <begin position="179"/>
        <end position="239"/>
    </location>
</feature>
<dbReference type="PROSITE" id="PS51007">
    <property type="entry name" value="CYTC"/>
    <property type="match status" value="1"/>
</dbReference>
<evidence type="ECO:0000256" key="2">
    <source>
        <dbReference type="ARBA" id="ARBA00022617"/>
    </source>
</evidence>
<evidence type="ECO:0000259" key="8">
    <source>
        <dbReference type="PROSITE" id="PS51007"/>
    </source>
</evidence>
<gene>
    <name evidence="9" type="ORF">J2800_001271</name>
</gene>
<evidence type="ECO:0000256" key="6">
    <source>
        <dbReference type="PROSITE-ProRule" id="PRU00433"/>
    </source>
</evidence>
<proteinExistence type="predicted"/>
<accession>A0ABU1MXF6</accession>
<keyword evidence="5 6" id="KW-0408">Iron</keyword>
<evidence type="ECO:0000256" key="4">
    <source>
        <dbReference type="ARBA" id="ARBA00022982"/>
    </source>
</evidence>
<dbReference type="Proteomes" id="UP001262754">
    <property type="component" value="Unassembled WGS sequence"/>
</dbReference>
<keyword evidence="4" id="KW-0249">Electron transport</keyword>
<dbReference type="PRINTS" id="PR00604">
    <property type="entry name" value="CYTCHRMECIAB"/>
</dbReference>
<dbReference type="Pfam" id="PF00034">
    <property type="entry name" value="Cytochrom_C"/>
    <property type="match status" value="1"/>
</dbReference>
<organism evidence="9 10">
    <name type="scientific">Caulobacter rhizosphaerae</name>
    <dbReference type="NCBI Taxonomy" id="2010972"/>
    <lineage>
        <taxon>Bacteria</taxon>
        <taxon>Pseudomonadati</taxon>
        <taxon>Pseudomonadota</taxon>
        <taxon>Alphaproteobacteria</taxon>
        <taxon>Caulobacterales</taxon>
        <taxon>Caulobacteraceae</taxon>
        <taxon>Caulobacter</taxon>
    </lineage>
</organism>
<evidence type="ECO:0000313" key="9">
    <source>
        <dbReference type="EMBL" id="MDR6530535.1"/>
    </source>
</evidence>
<evidence type="ECO:0000313" key="10">
    <source>
        <dbReference type="Proteomes" id="UP001262754"/>
    </source>
</evidence>
<dbReference type="RefSeq" id="WP_056761001.1">
    <property type="nucleotide sequence ID" value="NZ_BMLD01000008.1"/>
</dbReference>
<dbReference type="Gene3D" id="1.10.760.10">
    <property type="entry name" value="Cytochrome c-like domain"/>
    <property type="match status" value="1"/>
</dbReference>
<sequence length="239" mass="23710">MSDLTFNKIAGGVLLTGLIIFGLREASDIVFAKHELEKPGYEIAVAEEAGEGGAAAEVAPDWGSVLTPANVTAGQAVSAKCASCHNFTAENHTGPGLFGVVGRKPGTHPGFAYSPAMVEYGNKNPVWDYDKLDTFLKAPGKDVSGTKMTFVGLKKQEDRIAIIAYLHSLGSSLPIPAPKPAGAAPAAPAAAGEAPAAGTAAAGSAPVPAAVGAGGAATGPTPAPNATKGSGEAAQRPGG</sequence>
<dbReference type="InterPro" id="IPR002327">
    <property type="entry name" value="Cyt_c_1A/1B"/>
</dbReference>
<keyword evidence="10" id="KW-1185">Reference proteome</keyword>
<dbReference type="InterPro" id="IPR036909">
    <property type="entry name" value="Cyt_c-like_dom_sf"/>
</dbReference>
<feature type="domain" description="Cytochrome c" evidence="8">
    <location>
        <begin position="69"/>
        <end position="170"/>
    </location>
</feature>
<feature type="compositionally biased region" description="Low complexity" evidence="7">
    <location>
        <begin position="180"/>
        <end position="211"/>
    </location>
</feature>
<dbReference type="SUPFAM" id="SSF46626">
    <property type="entry name" value="Cytochrome c"/>
    <property type="match status" value="1"/>
</dbReference>
<reference evidence="9 10" key="1">
    <citation type="submission" date="2023-07" db="EMBL/GenBank/DDBJ databases">
        <title>Sorghum-associated microbial communities from plants grown in Nebraska, USA.</title>
        <authorList>
            <person name="Schachtman D."/>
        </authorList>
    </citation>
    <scope>NUCLEOTIDE SEQUENCE [LARGE SCALE GENOMIC DNA]</scope>
    <source>
        <strain evidence="9 10">DS2154</strain>
    </source>
</reference>
<comment type="caution">
    <text evidence="9">The sequence shown here is derived from an EMBL/GenBank/DDBJ whole genome shotgun (WGS) entry which is preliminary data.</text>
</comment>
<name>A0ABU1MXF6_9CAUL</name>
<protein>
    <submittedName>
        <fullName evidence="9">Cytochrome c</fullName>
    </submittedName>
</protein>
<evidence type="ECO:0000256" key="5">
    <source>
        <dbReference type="ARBA" id="ARBA00023004"/>
    </source>
</evidence>
<keyword evidence="2 6" id="KW-0349">Heme</keyword>
<keyword evidence="1" id="KW-0813">Transport</keyword>
<dbReference type="EMBL" id="JAVDRL010000003">
    <property type="protein sequence ID" value="MDR6530535.1"/>
    <property type="molecule type" value="Genomic_DNA"/>
</dbReference>
<dbReference type="InterPro" id="IPR009056">
    <property type="entry name" value="Cyt_c-like_dom"/>
</dbReference>
<evidence type="ECO:0000256" key="7">
    <source>
        <dbReference type="SAM" id="MobiDB-lite"/>
    </source>
</evidence>
<keyword evidence="3 6" id="KW-0479">Metal-binding</keyword>
<dbReference type="PANTHER" id="PTHR11961">
    <property type="entry name" value="CYTOCHROME C"/>
    <property type="match status" value="1"/>
</dbReference>
<evidence type="ECO:0000256" key="1">
    <source>
        <dbReference type="ARBA" id="ARBA00022448"/>
    </source>
</evidence>
<evidence type="ECO:0000256" key="3">
    <source>
        <dbReference type="ARBA" id="ARBA00022723"/>
    </source>
</evidence>
<feature type="compositionally biased region" description="Low complexity" evidence="7">
    <location>
        <begin position="218"/>
        <end position="229"/>
    </location>
</feature>